<evidence type="ECO:0000256" key="1">
    <source>
        <dbReference type="ARBA" id="ARBA00007738"/>
    </source>
</evidence>
<dbReference type="EMBL" id="JHEG04000002">
    <property type="protein sequence ID" value="KAF3883762.1"/>
    <property type="molecule type" value="Genomic_DNA"/>
</dbReference>
<keyword evidence="6" id="KW-0805">Transcription regulation</keyword>
<evidence type="ECO:0000259" key="8">
    <source>
        <dbReference type="Pfam" id="PF00850"/>
    </source>
</evidence>
<dbReference type="EMBL" id="JHEG02000058">
    <property type="protein sequence ID" value="KIE08432.1"/>
    <property type="molecule type" value="Genomic_DNA"/>
</dbReference>
<dbReference type="GO" id="GO:0141221">
    <property type="term" value="F:histone deacetylase activity, hydrolytic mechanism"/>
    <property type="evidence" value="ECO:0007669"/>
    <property type="project" value="UniProtKB-EC"/>
</dbReference>
<feature type="domain" description="Histone deacetylase" evidence="8">
    <location>
        <begin position="42"/>
        <end position="333"/>
    </location>
</feature>
<dbReference type="Proteomes" id="UP000029738">
    <property type="component" value="Unassembled WGS sequence"/>
</dbReference>
<dbReference type="PRINTS" id="PR01270">
    <property type="entry name" value="HDASUPER"/>
</dbReference>
<dbReference type="EC" id="3.5.1.98" evidence="2"/>
<evidence type="ECO:0000256" key="5">
    <source>
        <dbReference type="ARBA" id="ARBA00022853"/>
    </source>
</evidence>
<keyword evidence="5" id="KW-0156">Chromatin regulator</keyword>
<comment type="similarity">
    <text evidence="1">Belongs to the histone deacetylase family. HD type 2 subfamily.</text>
</comment>
<keyword evidence="11" id="KW-1185">Reference proteome</keyword>
<gene>
    <name evidence="10" type="ORF">DA73_0228030</name>
    <name evidence="9" type="ORF">DA73_0400039235</name>
</gene>
<dbReference type="SUPFAM" id="SSF52768">
    <property type="entry name" value="Arginase/deacetylase"/>
    <property type="match status" value="1"/>
</dbReference>
<dbReference type="PANTHER" id="PTHR10625">
    <property type="entry name" value="HISTONE DEACETYLASE HDAC1-RELATED"/>
    <property type="match status" value="1"/>
</dbReference>
<keyword evidence="4" id="KW-0378">Hydrolase</keyword>
<reference evidence="10" key="1">
    <citation type="journal article" date="2015" name="Genome Announc.">
        <title>Draft Genome Sequence of Tolypothrix boutellei Strain VB521301.</title>
        <authorList>
            <person name="Chandrababunaidu M.M."/>
            <person name="Singh D."/>
            <person name="Sen D."/>
            <person name="Bhan S."/>
            <person name="Das S."/>
            <person name="Gupta A."/>
            <person name="Adhikary S.P."/>
            <person name="Tripathy S."/>
        </authorList>
    </citation>
    <scope>NUCLEOTIDE SEQUENCE</scope>
    <source>
        <strain evidence="10">VB521301</strain>
    </source>
</reference>
<dbReference type="InterPro" id="IPR000286">
    <property type="entry name" value="HDACs"/>
</dbReference>
<dbReference type="Pfam" id="PF00850">
    <property type="entry name" value="Hist_deacetyl"/>
    <property type="match status" value="1"/>
</dbReference>
<dbReference type="RefSeq" id="WP_038080822.1">
    <property type="nucleotide sequence ID" value="NZ_JHEG04000002.1"/>
</dbReference>
<organism evidence="10">
    <name type="scientific">Tolypothrix bouteillei VB521301</name>
    <dbReference type="NCBI Taxonomy" id="1479485"/>
    <lineage>
        <taxon>Bacteria</taxon>
        <taxon>Bacillati</taxon>
        <taxon>Cyanobacteriota</taxon>
        <taxon>Cyanophyceae</taxon>
        <taxon>Nostocales</taxon>
        <taxon>Tolypothrichaceae</taxon>
        <taxon>Tolypothrix</taxon>
    </lineage>
</organism>
<reference evidence="9" key="2">
    <citation type="submission" date="2019-11" db="EMBL/GenBank/DDBJ databases">
        <title>Improved Assembly of Tolypothrix boutellei genome.</title>
        <authorList>
            <person name="Sarangi A.N."/>
            <person name="Mukherjee M."/>
            <person name="Ghosh S."/>
            <person name="Singh D."/>
            <person name="Das A."/>
            <person name="Kant S."/>
            <person name="Prusty A."/>
            <person name="Tripathy S."/>
        </authorList>
    </citation>
    <scope>NUCLEOTIDE SEQUENCE</scope>
    <source>
        <strain evidence="9">VB521301</strain>
    </source>
</reference>
<evidence type="ECO:0000313" key="11">
    <source>
        <dbReference type="Proteomes" id="UP000029738"/>
    </source>
</evidence>
<evidence type="ECO:0000313" key="10">
    <source>
        <dbReference type="EMBL" id="KIE08432.1"/>
    </source>
</evidence>
<dbReference type="InterPro" id="IPR023696">
    <property type="entry name" value="Ureohydrolase_dom_sf"/>
</dbReference>
<evidence type="ECO:0000256" key="4">
    <source>
        <dbReference type="ARBA" id="ARBA00022801"/>
    </source>
</evidence>
<comment type="caution">
    <text evidence="10">The sequence shown here is derived from an EMBL/GenBank/DDBJ whole genome shotgun (WGS) entry which is preliminary data.</text>
</comment>
<keyword evidence="7" id="KW-0804">Transcription</keyword>
<dbReference type="STRING" id="1479485.DA73_0228030"/>
<evidence type="ECO:0000313" key="9">
    <source>
        <dbReference type="EMBL" id="KAF3883762.1"/>
    </source>
</evidence>
<dbReference type="OrthoDB" id="9808367at2"/>
<proteinExistence type="inferred from homology"/>
<accession>A0A0C1N1Q7</accession>
<evidence type="ECO:0000256" key="7">
    <source>
        <dbReference type="ARBA" id="ARBA00023163"/>
    </source>
</evidence>
<dbReference type="InterPro" id="IPR037138">
    <property type="entry name" value="His_deacetylse_dom_sf"/>
</dbReference>
<evidence type="ECO:0000256" key="2">
    <source>
        <dbReference type="ARBA" id="ARBA00012111"/>
    </source>
</evidence>
<dbReference type="GO" id="GO:0040029">
    <property type="term" value="P:epigenetic regulation of gene expression"/>
    <property type="evidence" value="ECO:0007669"/>
    <property type="project" value="TreeGrafter"/>
</dbReference>
<dbReference type="Gene3D" id="3.40.800.20">
    <property type="entry name" value="Histone deacetylase domain"/>
    <property type="match status" value="1"/>
</dbReference>
<evidence type="ECO:0000256" key="6">
    <source>
        <dbReference type="ARBA" id="ARBA00023015"/>
    </source>
</evidence>
<protein>
    <recommendedName>
        <fullName evidence="2">histone deacetylase</fullName>
        <ecNumber evidence="2">3.5.1.98</ecNumber>
    </recommendedName>
</protein>
<name>A0A0C1N1Q7_9CYAN</name>
<dbReference type="InterPro" id="IPR023801">
    <property type="entry name" value="His_deacetylse_dom"/>
</dbReference>
<sequence length="337" mass="37570">MTKFAVYLHPHTCYTSKPSHTISWIGYSFPYYSQVRLELAKQLTNYPILPIRKAQLTDYLQVHKDIYLKNLVFKALSQHDKIDNSLPRNGGECEGLEYCLPSYLYSLGGLLEAIDRMKKGVLERAYCFSLPGHHAHTDWGHGYCLLNPLAAAAKYAQIQGFQKILIVDWDIHHGDGTQSIFVNDRNVYCISIHNGTDLYMAKASDLKAGTTTVGLAVGHCNIPLIPQNFAVEVLTKLGIDGKFYTSHESLNAFQEALLQIPWTPDLILIFSGYDSHQDDCGKGITDWTNQEFKLLTLKVLELAKESLIPVISTHGGGYKLPVTVSAALSHVEILASS</sequence>
<evidence type="ECO:0000256" key="3">
    <source>
        <dbReference type="ARBA" id="ARBA00022491"/>
    </source>
</evidence>
<dbReference type="AlphaFoldDB" id="A0A0C1N1Q7"/>
<dbReference type="PANTHER" id="PTHR10625:SF5">
    <property type="entry name" value="HISTONE DEACETYLASE"/>
    <property type="match status" value="1"/>
</dbReference>
<keyword evidence="3" id="KW-0678">Repressor</keyword>